<accession>A0A507DII9</accession>
<feature type="transmembrane region" description="Helical" evidence="5">
    <location>
        <begin position="12"/>
        <end position="30"/>
    </location>
</feature>
<evidence type="ECO:0000313" key="7">
    <source>
        <dbReference type="EMBL" id="TPX51482.1"/>
    </source>
</evidence>
<comment type="caution">
    <text evidence="7">The sequence shown here is derived from an EMBL/GenBank/DDBJ whole genome shotgun (WGS) entry which is preliminary data.</text>
</comment>
<evidence type="ECO:0000313" key="8">
    <source>
        <dbReference type="EMBL" id="TPX53403.1"/>
    </source>
</evidence>
<dbReference type="STRING" id="286115.A0A507DII9"/>
<evidence type="ECO:0000256" key="4">
    <source>
        <dbReference type="ARBA" id="ARBA00023136"/>
    </source>
</evidence>
<dbReference type="EMBL" id="QEAM01000004">
    <property type="protein sequence ID" value="TPX51482.1"/>
    <property type="molecule type" value="Genomic_DNA"/>
</dbReference>
<evidence type="ECO:0000256" key="5">
    <source>
        <dbReference type="SAM" id="Phobius"/>
    </source>
</evidence>
<dbReference type="Pfam" id="PF08510">
    <property type="entry name" value="PIG-P"/>
    <property type="match status" value="1"/>
</dbReference>
<evidence type="ECO:0000256" key="3">
    <source>
        <dbReference type="ARBA" id="ARBA00022989"/>
    </source>
</evidence>
<feature type="domain" description="PIG-P" evidence="6">
    <location>
        <begin position="6"/>
        <end position="117"/>
    </location>
</feature>
<feature type="transmembrane region" description="Helical" evidence="5">
    <location>
        <begin position="50"/>
        <end position="73"/>
    </location>
</feature>
<keyword evidence="7" id="KW-0808">Transferase</keyword>
<name>A0A507DII9_9FUNG</name>
<dbReference type="InterPro" id="IPR052263">
    <property type="entry name" value="GPI_Anchor_Biosynth"/>
</dbReference>
<keyword evidence="9" id="KW-1185">Reference proteome</keyword>
<keyword evidence="7" id="KW-0328">Glycosyltransferase</keyword>
<keyword evidence="2 5" id="KW-0812">Transmembrane</keyword>
<evidence type="ECO:0000313" key="9">
    <source>
        <dbReference type="Proteomes" id="UP000317494"/>
    </source>
</evidence>
<proteinExistence type="predicted"/>
<gene>
    <name evidence="7" type="primary">SPT14</name>
    <name evidence="7" type="ORF">SeLEV6574_g00281</name>
    <name evidence="8" type="ORF">SeMB42_g00798</name>
</gene>
<dbReference type="GO" id="GO:0006506">
    <property type="term" value="P:GPI anchor biosynthetic process"/>
    <property type="evidence" value="ECO:0007669"/>
    <property type="project" value="TreeGrafter"/>
</dbReference>
<evidence type="ECO:0000313" key="10">
    <source>
        <dbReference type="Proteomes" id="UP000320475"/>
    </source>
</evidence>
<dbReference type="GO" id="GO:0016020">
    <property type="term" value="C:membrane"/>
    <property type="evidence" value="ECO:0007669"/>
    <property type="project" value="UniProtKB-SubCell"/>
</dbReference>
<comment type="subcellular location">
    <subcellularLocation>
        <location evidence="1">Membrane</location>
        <topology evidence="1">Multi-pass membrane protein</topology>
    </subcellularLocation>
</comment>
<dbReference type="Proteomes" id="UP000317494">
    <property type="component" value="Unassembled WGS sequence"/>
</dbReference>
<dbReference type="PANTHER" id="PTHR46346:SF1">
    <property type="entry name" value="PHOSPHATIDYLINOSITOL N-ACETYLGLUCOSAMINYLTRANSFERASE SUBUNIT P"/>
    <property type="match status" value="1"/>
</dbReference>
<dbReference type="OrthoDB" id="690928at2759"/>
<reference evidence="9 10" key="1">
    <citation type="journal article" date="2019" name="Sci. Rep.">
        <title>Comparative genomics of chytrid fungi reveal insights into the obligate biotrophic and pathogenic lifestyle of Synchytrium endobioticum.</title>
        <authorList>
            <person name="van de Vossenberg B.T.L.H."/>
            <person name="Warris S."/>
            <person name="Nguyen H.D.T."/>
            <person name="van Gent-Pelzer M.P.E."/>
            <person name="Joly D.L."/>
            <person name="van de Geest H.C."/>
            <person name="Bonants P.J.M."/>
            <person name="Smith D.S."/>
            <person name="Levesque C.A."/>
            <person name="van der Lee T.A.J."/>
        </authorList>
    </citation>
    <scope>NUCLEOTIDE SEQUENCE [LARGE SCALE GENOMIC DNA]</scope>
    <source>
        <strain evidence="7 10">LEV6574</strain>
        <strain evidence="8 9">MB42</strain>
    </source>
</reference>
<dbReference type="InterPro" id="IPR013717">
    <property type="entry name" value="PIG-P"/>
</dbReference>
<sequence>MTDVGRELRGFVLYLTSIALFVCYLAWMLLSDSVLESIGVTYYPNRYWGLILPWWTLGLIPFTLMSITGLSMLATPPLESLSTVTDEYSQLITMVPVEYEGGPGLLDISLTIVNRALLNQQSTNGYTC</sequence>
<dbReference type="GO" id="GO:0005783">
    <property type="term" value="C:endoplasmic reticulum"/>
    <property type="evidence" value="ECO:0007669"/>
    <property type="project" value="TreeGrafter"/>
</dbReference>
<protein>
    <submittedName>
        <fullName evidence="7">Phosphatidylinositol N-acetylglucosaminyltransferase</fullName>
    </submittedName>
</protein>
<evidence type="ECO:0000256" key="1">
    <source>
        <dbReference type="ARBA" id="ARBA00004141"/>
    </source>
</evidence>
<dbReference type="GO" id="GO:0016757">
    <property type="term" value="F:glycosyltransferase activity"/>
    <property type="evidence" value="ECO:0007669"/>
    <property type="project" value="UniProtKB-KW"/>
</dbReference>
<evidence type="ECO:0000256" key="2">
    <source>
        <dbReference type="ARBA" id="ARBA00022692"/>
    </source>
</evidence>
<keyword evidence="3 5" id="KW-1133">Transmembrane helix</keyword>
<dbReference type="VEuPathDB" id="FungiDB:SeMB42_g00798"/>
<dbReference type="PANTHER" id="PTHR46346">
    <property type="entry name" value="PHOSPHATIDYLINOSITOL N-ACETYLGLUCOSAMINYLTRANSFERASE SUBUNIT P"/>
    <property type="match status" value="1"/>
</dbReference>
<dbReference type="EMBL" id="QEAN01000017">
    <property type="protein sequence ID" value="TPX53403.1"/>
    <property type="molecule type" value="Genomic_DNA"/>
</dbReference>
<dbReference type="Proteomes" id="UP000320475">
    <property type="component" value="Unassembled WGS sequence"/>
</dbReference>
<evidence type="ECO:0000259" key="6">
    <source>
        <dbReference type="Pfam" id="PF08510"/>
    </source>
</evidence>
<keyword evidence="4 5" id="KW-0472">Membrane</keyword>
<organism evidence="7 10">
    <name type="scientific">Synchytrium endobioticum</name>
    <dbReference type="NCBI Taxonomy" id="286115"/>
    <lineage>
        <taxon>Eukaryota</taxon>
        <taxon>Fungi</taxon>
        <taxon>Fungi incertae sedis</taxon>
        <taxon>Chytridiomycota</taxon>
        <taxon>Chytridiomycota incertae sedis</taxon>
        <taxon>Chytridiomycetes</taxon>
        <taxon>Synchytriales</taxon>
        <taxon>Synchytriaceae</taxon>
        <taxon>Synchytrium</taxon>
    </lineage>
</organism>
<dbReference type="AlphaFoldDB" id="A0A507DII9"/>